<organism evidence="3">
    <name type="scientific">Onchocerca flexuosa</name>
    <dbReference type="NCBI Taxonomy" id="387005"/>
    <lineage>
        <taxon>Eukaryota</taxon>
        <taxon>Metazoa</taxon>
        <taxon>Ecdysozoa</taxon>
        <taxon>Nematoda</taxon>
        <taxon>Chromadorea</taxon>
        <taxon>Rhabditida</taxon>
        <taxon>Spirurina</taxon>
        <taxon>Spiruromorpha</taxon>
        <taxon>Filarioidea</taxon>
        <taxon>Onchocercidae</taxon>
        <taxon>Onchocerca</taxon>
    </lineage>
</organism>
<reference evidence="3" key="1">
    <citation type="submission" date="2016-06" db="UniProtKB">
        <authorList>
            <consortium name="WormBaseParasite"/>
        </authorList>
    </citation>
    <scope>IDENTIFICATION</scope>
</reference>
<dbReference type="STRING" id="387005.A0A183HWT8"/>
<reference evidence="1 2" key="2">
    <citation type="submission" date="2018-11" db="EMBL/GenBank/DDBJ databases">
        <authorList>
            <consortium name="Pathogen Informatics"/>
        </authorList>
    </citation>
    <scope>NUCLEOTIDE SEQUENCE [LARGE SCALE GENOMIC DNA]</scope>
</reference>
<dbReference type="Gene3D" id="2.60.120.200">
    <property type="match status" value="1"/>
</dbReference>
<evidence type="ECO:0000313" key="2">
    <source>
        <dbReference type="Proteomes" id="UP000267606"/>
    </source>
</evidence>
<name>A0A183HWT8_9BILA</name>
<dbReference type="WBParaSite" id="OFLC_0001195001-mRNA-1">
    <property type="protein sequence ID" value="OFLC_0001195001-mRNA-1"/>
    <property type="gene ID" value="OFLC_0001195001"/>
</dbReference>
<keyword evidence="2" id="KW-1185">Reference proteome</keyword>
<protein>
    <submittedName>
        <fullName evidence="1 3">Uncharacterized protein</fullName>
    </submittedName>
</protein>
<dbReference type="SUPFAM" id="SSF49899">
    <property type="entry name" value="Concanavalin A-like lectins/glucanases"/>
    <property type="match status" value="1"/>
</dbReference>
<dbReference type="AlphaFoldDB" id="A0A183HWT8"/>
<dbReference type="EMBL" id="UZAJ01017918">
    <property type="protein sequence ID" value="VDO80674.1"/>
    <property type="molecule type" value="Genomic_DNA"/>
</dbReference>
<proteinExistence type="predicted"/>
<evidence type="ECO:0000313" key="3">
    <source>
        <dbReference type="WBParaSite" id="OFLC_0001195001-mRNA-1"/>
    </source>
</evidence>
<dbReference type="InterPro" id="IPR013320">
    <property type="entry name" value="ConA-like_dom_sf"/>
</dbReference>
<evidence type="ECO:0000313" key="1">
    <source>
        <dbReference type="EMBL" id="VDO80674.1"/>
    </source>
</evidence>
<dbReference type="Proteomes" id="UP000267606">
    <property type="component" value="Unassembled WGS sequence"/>
</dbReference>
<sequence length="195" mass="22854">MRLHFIHTVKLLQKYFNLIIHNHQFQVAELDLDNPIRSQRKLRGCTFKNGERLEPTDRVVGFTRPDSHLHSARKLQMPRCCSNRAIWKRSEKVEKLGSLLENIEKLRNLLGNVEKLGILLGLNVIHQGYLAFYLYRGYLVVHLGTDSSQKSKVLTLRSEATYNDGQLHSIFFTRFETLLVSRQISRLFKNNFKFN</sequence>
<gene>
    <name evidence="1" type="ORF">OFLC_LOCUS11949</name>
</gene>
<accession>A0A183HWT8</accession>